<dbReference type="GO" id="GO:0005262">
    <property type="term" value="F:calcium channel activity"/>
    <property type="evidence" value="ECO:0007669"/>
    <property type="project" value="TreeGrafter"/>
</dbReference>
<dbReference type="EMBL" id="GEBQ01012770">
    <property type="protein sequence ID" value="JAT27207.1"/>
    <property type="molecule type" value="Transcribed_RNA"/>
</dbReference>
<proteinExistence type="inferred from homology"/>
<sequence>YIAQLNRNRRESEYTVLNLINSGWLDIRTRIVFLEISTYNVNQNVFTSIFFCTEHLASKLILSDERVWSIKIQKESVYDISFLLYAILGITKLLMILNTIGVTSFLSSFWTLYDLGLVCIVISYFVGQRVYSVISSLEYEVLQNRGKDTLPQLHRMIYNLHLFRILLGLLFMCAMIRTLRLLKYGTRILSQKQKYTLYLSWPKILWMSLALITILFSLQRLVAFTLNTMYPFRVSSLAVYKMSYLQLSERVIPSGNKLFVLLPCLTSIVAMVFYVLVFVKSYNISAVIYEREKVDSRMENTNIKNY</sequence>
<feature type="transmembrane region" description="Helical" evidence="6">
    <location>
        <begin position="259"/>
        <end position="279"/>
    </location>
</feature>
<comment type="subcellular location">
    <subcellularLocation>
        <location evidence="1">Membrane</location>
        <topology evidence="1">Multi-pass membrane protein</topology>
    </subcellularLocation>
</comment>
<evidence type="ECO:0000256" key="1">
    <source>
        <dbReference type="ARBA" id="ARBA00004141"/>
    </source>
</evidence>
<feature type="non-terminal residue" evidence="8">
    <location>
        <position position="1"/>
    </location>
</feature>
<organism evidence="8">
    <name type="scientific">Graphocephala atropunctata</name>
    <dbReference type="NCBI Taxonomy" id="36148"/>
    <lineage>
        <taxon>Eukaryota</taxon>
        <taxon>Metazoa</taxon>
        <taxon>Ecdysozoa</taxon>
        <taxon>Arthropoda</taxon>
        <taxon>Hexapoda</taxon>
        <taxon>Insecta</taxon>
        <taxon>Pterygota</taxon>
        <taxon>Neoptera</taxon>
        <taxon>Paraneoptera</taxon>
        <taxon>Hemiptera</taxon>
        <taxon>Auchenorrhyncha</taxon>
        <taxon>Membracoidea</taxon>
        <taxon>Cicadellidae</taxon>
        <taxon>Cicadellinae</taxon>
        <taxon>Cicadellini</taxon>
        <taxon>Graphocephala</taxon>
    </lineage>
</organism>
<dbReference type="InterPro" id="IPR046791">
    <property type="entry name" value="Polycystin_dom"/>
</dbReference>
<dbReference type="GO" id="GO:0050982">
    <property type="term" value="P:detection of mechanical stimulus"/>
    <property type="evidence" value="ECO:0007669"/>
    <property type="project" value="TreeGrafter"/>
</dbReference>
<name>A0A1B6LU59_9HEMI</name>
<dbReference type="InterPro" id="IPR051223">
    <property type="entry name" value="Polycystin"/>
</dbReference>
<dbReference type="AlphaFoldDB" id="A0A1B6LU59"/>
<evidence type="ECO:0000256" key="5">
    <source>
        <dbReference type="ARBA" id="ARBA00023136"/>
    </source>
</evidence>
<evidence type="ECO:0000256" key="3">
    <source>
        <dbReference type="ARBA" id="ARBA00022692"/>
    </source>
</evidence>
<keyword evidence="3 6" id="KW-0812">Transmembrane</keyword>
<feature type="transmembrane region" description="Helical" evidence="6">
    <location>
        <begin position="199"/>
        <end position="218"/>
    </location>
</feature>
<protein>
    <recommendedName>
        <fullName evidence="7">Polycystin domain-containing protein</fullName>
    </recommendedName>
</protein>
<evidence type="ECO:0000313" key="8">
    <source>
        <dbReference type="EMBL" id="JAT27207.1"/>
    </source>
</evidence>
<dbReference type="PANTHER" id="PTHR10877:SF145">
    <property type="entry name" value="POLYCYSTIN-1-LIKE PROTEIN 1"/>
    <property type="match status" value="1"/>
</dbReference>
<keyword evidence="5 6" id="KW-0472">Membrane</keyword>
<accession>A0A1B6LU59</accession>
<feature type="transmembrane region" description="Helical" evidence="6">
    <location>
        <begin position="162"/>
        <end position="179"/>
    </location>
</feature>
<evidence type="ECO:0000256" key="6">
    <source>
        <dbReference type="SAM" id="Phobius"/>
    </source>
</evidence>
<keyword evidence="4 6" id="KW-1133">Transmembrane helix</keyword>
<evidence type="ECO:0000256" key="2">
    <source>
        <dbReference type="ARBA" id="ARBA00007200"/>
    </source>
</evidence>
<feature type="transmembrane region" description="Helical" evidence="6">
    <location>
        <begin position="76"/>
        <end position="97"/>
    </location>
</feature>
<evidence type="ECO:0000259" key="7">
    <source>
        <dbReference type="Pfam" id="PF20519"/>
    </source>
</evidence>
<comment type="similarity">
    <text evidence="2">Belongs to the polycystin family.</text>
</comment>
<reference evidence="8" key="1">
    <citation type="submission" date="2015-11" db="EMBL/GenBank/DDBJ databases">
        <title>De novo transcriptome assembly of four potential Pierce s Disease insect vectors from Arizona vineyards.</title>
        <authorList>
            <person name="Tassone E.E."/>
        </authorList>
    </citation>
    <scope>NUCLEOTIDE SEQUENCE</scope>
</reference>
<feature type="domain" description="Polycystin" evidence="7">
    <location>
        <begin position="1"/>
        <end position="71"/>
    </location>
</feature>
<dbReference type="PANTHER" id="PTHR10877">
    <property type="entry name" value="POLYCYSTIN FAMILY MEMBER"/>
    <property type="match status" value="1"/>
</dbReference>
<feature type="transmembrane region" description="Helical" evidence="6">
    <location>
        <begin position="109"/>
        <end position="127"/>
    </location>
</feature>
<dbReference type="Pfam" id="PF20519">
    <property type="entry name" value="Polycystin_dom"/>
    <property type="match status" value="1"/>
</dbReference>
<dbReference type="GO" id="GO:0016020">
    <property type="term" value="C:membrane"/>
    <property type="evidence" value="ECO:0007669"/>
    <property type="project" value="UniProtKB-SubCell"/>
</dbReference>
<gene>
    <name evidence="8" type="ORF">g.55141</name>
</gene>
<evidence type="ECO:0000256" key="4">
    <source>
        <dbReference type="ARBA" id="ARBA00022989"/>
    </source>
</evidence>